<reference evidence="1 2" key="1">
    <citation type="submission" date="2016-11" db="EMBL/GenBank/DDBJ databases">
        <title>The macronuclear genome of Stentor coeruleus: a giant cell with tiny introns.</title>
        <authorList>
            <person name="Slabodnick M."/>
            <person name="Ruby J.G."/>
            <person name="Reiff S.B."/>
            <person name="Swart E.C."/>
            <person name="Gosai S."/>
            <person name="Prabakaran S."/>
            <person name="Witkowska E."/>
            <person name="Larue G.E."/>
            <person name="Fisher S."/>
            <person name="Freeman R.M."/>
            <person name="Gunawardena J."/>
            <person name="Chu W."/>
            <person name="Stover N.A."/>
            <person name="Gregory B.D."/>
            <person name="Nowacki M."/>
            <person name="Derisi J."/>
            <person name="Roy S.W."/>
            <person name="Marshall W.F."/>
            <person name="Sood P."/>
        </authorList>
    </citation>
    <scope>NUCLEOTIDE SEQUENCE [LARGE SCALE GENOMIC DNA]</scope>
    <source>
        <strain evidence="1">WM001</strain>
    </source>
</reference>
<dbReference type="OrthoDB" id="282594at2759"/>
<comment type="caution">
    <text evidence="1">The sequence shown here is derived from an EMBL/GenBank/DDBJ whole genome shotgun (WGS) entry which is preliminary data.</text>
</comment>
<protein>
    <recommendedName>
        <fullName evidence="3">Dickkopf N-terminal cysteine-rich domain-containing protein</fullName>
    </recommendedName>
</protein>
<organism evidence="1 2">
    <name type="scientific">Stentor coeruleus</name>
    <dbReference type="NCBI Taxonomy" id="5963"/>
    <lineage>
        <taxon>Eukaryota</taxon>
        <taxon>Sar</taxon>
        <taxon>Alveolata</taxon>
        <taxon>Ciliophora</taxon>
        <taxon>Postciliodesmatophora</taxon>
        <taxon>Heterotrichea</taxon>
        <taxon>Heterotrichida</taxon>
        <taxon>Stentoridae</taxon>
        <taxon>Stentor</taxon>
    </lineage>
</organism>
<evidence type="ECO:0000313" key="2">
    <source>
        <dbReference type="Proteomes" id="UP000187209"/>
    </source>
</evidence>
<dbReference type="AlphaFoldDB" id="A0A1R2CS53"/>
<name>A0A1R2CS53_9CILI</name>
<proteinExistence type="predicted"/>
<evidence type="ECO:0008006" key="3">
    <source>
        <dbReference type="Google" id="ProtNLM"/>
    </source>
</evidence>
<sequence>MGILTQASLNCPKFKCVSSGTLDSGFCIGENSGIYYISPCTDYQESYCPPDFGIKNVSCEIPPVLTHTKYPGEKCIQDTDCLYGTCTQNVCLGQSLYSNCQAYGECNPGLRCMSGNGKCVPLGNPGDTCDSDYDCLPELGCDDGFCKPYYSVENGEWINNCTNGESNICKSGQCLYGYCIEGLKSQNVPMGCGGQSDCVSLDLSDQGIEFYTNCTCGYNTKGQSYCYLFPGDDPYVEYIQIRKQWIDIGIMNKCNTVRRWSTECMISQYKKSFSMEYMYKEIRALYYPMIYGMDSCVGQVAYNQYYQADEFINNISIWNILGFGLLSILV</sequence>
<gene>
    <name evidence="1" type="ORF">SteCoe_5498</name>
</gene>
<keyword evidence="2" id="KW-1185">Reference proteome</keyword>
<evidence type="ECO:0000313" key="1">
    <source>
        <dbReference type="EMBL" id="OMJ91827.1"/>
    </source>
</evidence>
<dbReference type="Proteomes" id="UP000187209">
    <property type="component" value="Unassembled WGS sequence"/>
</dbReference>
<accession>A0A1R2CS53</accession>
<dbReference type="EMBL" id="MPUH01000073">
    <property type="protein sequence ID" value="OMJ91827.1"/>
    <property type="molecule type" value="Genomic_DNA"/>
</dbReference>